<accession>A0ABM8U2D9</accession>
<dbReference type="RefSeq" id="WP_324251725.1">
    <property type="nucleotide sequence ID" value="NZ_CAJQYY010000010.1"/>
</dbReference>
<feature type="region of interest" description="Disordered" evidence="1">
    <location>
        <begin position="152"/>
        <end position="180"/>
    </location>
</feature>
<evidence type="ECO:0000313" key="2">
    <source>
        <dbReference type="EMBL" id="CAG4895978.1"/>
    </source>
</evidence>
<comment type="caution">
    <text evidence="2">The sequence shown here is derived from an EMBL/GenBank/DDBJ whole genome shotgun (WGS) entry which is preliminary data.</text>
</comment>
<name>A0ABM8U2D9_9BURK</name>
<protein>
    <submittedName>
        <fullName evidence="2">Uncharacterized protein</fullName>
    </submittedName>
</protein>
<sequence length="180" mass="18932">MTVAPAANGRRDAMVRVARRRVGLKVTARLVRSKVTAIVVTARRVVLKANGRHVRSKVTAIVVTARRVARKANVLAANARRDVSTASAHLARRVKKAHAGHTVQRHAPRIQAPVAAHRDVSATMRANAPTLLVPTLAPIGVPPAHDVTPGVLPAAAAPNAPHSRKNAARANAASGLSRDL</sequence>
<dbReference type="EMBL" id="CAJQYY010000010">
    <property type="protein sequence ID" value="CAG4895978.1"/>
    <property type="molecule type" value="Genomic_DNA"/>
</dbReference>
<proteinExistence type="predicted"/>
<reference evidence="2 3" key="1">
    <citation type="submission" date="2021-04" db="EMBL/GenBank/DDBJ databases">
        <authorList>
            <person name="Vanwijnsberghe S."/>
        </authorList>
    </citation>
    <scope>NUCLEOTIDE SEQUENCE [LARGE SCALE GENOMIC DNA]</scope>
    <source>
        <strain evidence="2 3">LMG 32171</strain>
    </source>
</reference>
<keyword evidence="3" id="KW-1185">Reference proteome</keyword>
<gene>
    <name evidence="2" type="ORF">R54767_02028</name>
</gene>
<organism evidence="2 3">
    <name type="scientific">Paraburkholderia gardini</name>
    <dbReference type="NCBI Taxonomy" id="2823469"/>
    <lineage>
        <taxon>Bacteria</taxon>
        <taxon>Pseudomonadati</taxon>
        <taxon>Pseudomonadota</taxon>
        <taxon>Betaproteobacteria</taxon>
        <taxon>Burkholderiales</taxon>
        <taxon>Burkholderiaceae</taxon>
        <taxon>Paraburkholderia</taxon>
    </lineage>
</organism>
<evidence type="ECO:0000256" key="1">
    <source>
        <dbReference type="SAM" id="MobiDB-lite"/>
    </source>
</evidence>
<dbReference type="Proteomes" id="UP000789752">
    <property type="component" value="Unassembled WGS sequence"/>
</dbReference>
<evidence type="ECO:0000313" key="3">
    <source>
        <dbReference type="Proteomes" id="UP000789752"/>
    </source>
</evidence>